<keyword evidence="2" id="KW-1185">Reference proteome</keyword>
<dbReference type="RefSeq" id="WP_141952347.1">
    <property type="nucleotide sequence ID" value="NZ_VFOZ01000001.1"/>
</dbReference>
<organism evidence="1 2">
    <name type="scientific">Actinoallomurus bryophytorum</name>
    <dbReference type="NCBI Taxonomy" id="1490222"/>
    <lineage>
        <taxon>Bacteria</taxon>
        <taxon>Bacillati</taxon>
        <taxon>Actinomycetota</taxon>
        <taxon>Actinomycetes</taxon>
        <taxon>Streptosporangiales</taxon>
        <taxon>Thermomonosporaceae</taxon>
        <taxon>Actinoallomurus</taxon>
    </lineage>
</organism>
<accession>A0A543CCG5</accession>
<evidence type="ECO:0000313" key="1">
    <source>
        <dbReference type="EMBL" id="TQL94769.1"/>
    </source>
</evidence>
<dbReference type="Proteomes" id="UP000316096">
    <property type="component" value="Unassembled WGS sequence"/>
</dbReference>
<reference evidence="1 2" key="1">
    <citation type="submission" date="2019-06" db="EMBL/GenBank/DDBJ databases">
        <title>Sequencing the genomes of 1000 actinobacteria strains.</title>
        <authorList>
            <person name="Klenk H.-P."/>
        </authorList>
    </citation>
    <scope>NUCLEOTIDE SEQUENCE [LARGE SCALE GENOMIC DNA]</scope>
    <source>
        <strain evidence="1 2">DSM 102200</strain>
    </source>
</reference>
<evidence type="ECO:0000313" key="2">
    <source>
        <dbReference type="Proteomes" id="UP000316096"/>
    </source>
</evidence>
<dbReference type="AlphaFoldDB" id="A0A543CCG5"/>
<sequence length="94" mass="10256">MSRDVVAVLDVAQVLLERINVALAAPDRHAINKPCWQWERLVDVRTAVIGLLDPVSGPRMIAENEIAGCTQMLIAAGLELPAPEERTTTHAPIH</sequence>
<dbReference type="EMBL" id="VFOZ01000001">
    <property type="protein sequence ID" value="TQL94769.1"/>
    <property type="molecule type" value="Genomic_DNA"/>
</dbReference>
<gene>
    <name evidence="1" type="ORF">FB559_0251</name>
</gene>
<comment type="caution">
    <text evidence="1">The sequence shown here is derived from an EMBL/GenBank/DDBJ whole genome shotgun (WGS) entry which is preliminary data.</text>
</comment>
<proteinExistence type="predicted"/>
<protein>
    <submittedName>
        <fullName evidence="1">Uncharacterized protein</fullName>
    </submittedName>
</protein>
<name>A0A543CCG5_9ACTN</name>
<dbReference type="OrthoDB" id="5297981at2"/>